<feature type="compositionally biased region" description="Low complexity" evidence="15">
    <location>
        <begin position="388"/>
        <end position="399"/>
    </location>
</feature>
<accession>A0A9P8YA71</accession>
<dbReference type="Pfam" id="PF05730">
    <property type="entry name" value="CFEM"/>
    <property type="match status" value="1"/>
</dbReference>
<evidence type="ECO:0000259" key="18">
    <source>
        <dbReference type="PROSITE" id="PS52012"/>
    </source>
</evidence>
<keyword evidence="14" id="KW-0408">Iron</keyword>
<keyword evidence="8 17" id="KW-0732">Signal</keyword>
<dbReference type="Pfam" id="PF20684">
    <property type="entry name" value="Fung_rhodopsin"/>
    <property type="match status" value="1"/>
</dbReference>
<dbReference type="EMBL" id="JAGTJQ010000003">
    <property type="protein sequence ID" value="KAH7035914.1"/>
    <property type="molecule type" value="Genomic_DNA"/>
</dbReference>
<gene>
    <name evidence="19" type="ORF">B0I36DRAFT_382528</name>
</gene>
<protein>
    <recommendedName>
        <fullName evidence="18">CFEM domain-containing protein</fullName>
    </recommendedName>
</protein>
<feature type="transmembrane region" description="Helical" evidence="16">
    <location>
        <begin position="206"/>
        <end position="232"/>
    </location>
</feature>
<dbReference type="OrthoDB" id="2496787at2759"/>
<evidence type="ECO:0000256" key="11">
    <source>
        <dbReference type="ARBA" id="ARBA00023157"/>
    </source>
</evidence>
<name>A0A9P8YA71_9PEZI</name>
<keyword evidence="12" id="KW-0449">Lipoprotein</keyword>
<evidence type="ECO:0000256" key="14">
    <source>
        <dbReference type="PROSITE-ProRule" id="PRU01356"/>
    </source>
</evidence>
<dbReference type="GO" id="GO:0046872">
    <property type="term" value="F:metal ion binding"/>
    <property type="evidence" value="ECO:0007669"/>
    <property type="project" value="UniProtKB-UniRule"/>
</dbReference>
<evidence type="ECO:0000256" key="5">
    <source>
        <dbReference type="ARBA" id="ARBA00022525"/>
    </source>
</evidence>
<evidence type="ECO:0000313" key="19">
    <source>
        <dbReference type="EMBL" id="KAH7035914.1"/>
    </source>
</evidence>
<dbReference type="InterPro" id="IPR008427">
    <property type="entry name" value="Extracellular_membr_CFEM_dom"/>
</dbReference>
<dbReference type="GO" id="GO:0005576">
    <property type="term" value="C:extracellular region"/>
    <property type="evidence" value="ECO:0007669"/>
    <property type="project" value="UniProtKB-SubCell"/>
</dbReference>
<comment type="similarity">
    <text evidence="13">Belongs to the SAT4 family.</text>
</comment>
<feature type="transmembrane region" description="Helical" evidence="16">
    <location>
        <begin position="126"/>
        <end position="147"/>
    </location>
</feature>
<keyword evidence="6" id="KW-0336">GPI-anchor</keyword>
<feature type="transmembrane region" description="Helical" evidence="16">
    <location>
        <begin position="328"/>
        <end position="350"/>
    </location>
</feature>
<feature type="region of interest" description="Disordered" evidence="15">
    <location>
        <begin position="364"/>
        <end position="436"/>
    </location>
</feature>
<reference evidence="19" key="1">
    <citation type="journal article" date="2021" name="Nat. Commun.">
        <title>Genetic determinants of endophytism in the Arabidopsis root mycobiome.</title>
        <authorList>
            <person name="Mesny F."/>
            <person name="Miyauchi S."/>
            <person name="Thiergart T."/>
            <person name="Pickel B."/>
            <person name="Atanasova L."/>
            <person name="Karlsson M."/>
            <person name="Huettel B."/>
            <person name="Barry K.W."/>
            <person name="Haridas S."/>
            <person name="Chen C."/>
            <person name="Bauer D."/>
            <person name="Andreopoulos W."/>
            <person name="Pangilinan J."/>
            <person name="LaButti K."/>
            <person name="Riley R."/>
            <person name="Lipzen A."/>
            <person name="Clum A."/>
            <person name="Drula E."/>
            <person name="Henrissat B."/>
            <person name="Kohler A."/>
            <person name="Grigoriev I.V."/>
            <person name="Martin F.M."/>
            <person name="Hacquard S."/>
        </authorList>
    </citation>
    <scope>NUCLEOTIDE SEQUENCE</scope>
    <source>
        <strain evidence="19">MPI-CAGE-CH-0230</strain>
    </source>
</reference>
<dbReference type="InterPro" id="IPR052337">
    <property type="entry name" value="SAT4-like"/>
</dbReference>
<dbReference type="Proteomes" id="UP000756346">
    <property type="component" value="Unassembled WGS sequence"/>
</dbReference>
<feature type="signal peptide" evidence="17">
    <location>
        <begin position="1"/>
        <end position="19"/>
    </location>
</feature>
<comment type="subcellular location">
    <subcellularLocation>
        <location evidence="2">Membrane</location>
        <topology evidence="2">Lipid-anchor</topology>
        <topology evidence="2">GPI-anchor</topology>
    </subcellularLocation>
    <subcellularLocation>
        <location evidence="1">Membrane</location>
        <topology evidence="1">Multi-pass membrane protein</topology>
    </subcellularLocation>
    <subcellularLocation>
        <location evidence="3">Secreted</location>
    </subcellularLocation>
</comment>
<evidence type="ECO:0000256" key="4">
    <source>
        <dbReference type="ARBA" id="ARBA00010031"/>
    </source>
</evidence>
<evidence type="ECO:0000256" key="1">
    <source>
        <dbReference type="ARBA" id="ARBA00004141"/>
    </source>
</evidence>
<keyword evidence="14" id="KW-0349">Heme</keyword>
<evidence type="ECO:0000256" key="13">
    <source>
        <dbReference type="ARBA" id="ARBA00038359"/>
    </source>
</evidence>
<feature type="transmembrane region" description="Helical" evidence="16">
    <location>
        <begin position="93"/>
        <end position="114"/>
    </location>
</feature>
<keyword evidence="9 16" id="KW-1133">Transmembrane helix</keyword>
<keyword evidence="7 16" id="KW-0812">Transmembrane</keyword>
<comment type="caution">
    <text evidence="19">The sequence shown here is derived from an EMBL/GenBank/DDBJ whole genome shotgun (WGS) entry which is preliminary data.</text>
</comment>
<feature type="transmembrane region" description="Helical" evidence="16">
    <location>
        <begin position="252"/>
        <end position="271"/>
    </location>
</feature>
<evidence type="ECO:0000256" key="16">
    <source>
        <dbReference type="SAM" id="Phobius"/>
    </source>
</evidence>
<dbReference type="SMART" id="SM00747">
    <property type="entry name" value="CFEM"/>
    <property type="match status" value="1"/>
</dbReference>
<feature type="disulfide bond" evidence="14">
    <location>
        <begin position="26"/>
        <end position="66"/>
    </location>
</feature>
<dbReference type="GeneID" id="70190465"/>
<evidence type="ECO:0000256" key="15">
    <source>
        <dbReference type="SAM" id="MobiDB-lite"/>
    </source>
</evidence>
<keyword evidence="20" id="KW-1185">Reference proteome</keyword>
<dbReference type="AlphaFoldDB" id="A0A9P8YA71"/>
<feature type="transmembrane region" description="Helical" evidence="16">
    <location>
        <begin position="287"/>
        <end position="308"/>
    </location>
</feature>
<evidence type="ECO:0000313" key="20">
    <source>
        <dbReference type="Proteomes" id="UP000756346"/>
    </source>
</evidence>
<keyword evidence="6" id="KW-0325">Glycoprotein</keyword>
<evidence type="ECO:0000256" key="17">
    <source>
        <dbReference type="SAM" id="SignalP"/>
    </source>
</evidence>
<keyword evidence="5" id="KW-0964">Secreted</keyword>
<dbReference type="GO" id="GO:0098552">
    <property type="term" value="C:side of membrane"/>
    <property type="evidence" value="ECO:0007669"/>
    <property type="project" value="UniProtKB-KW"/>
</dbReference>
<dbReference type="RefSeq" id="XP_046016007.1">
    <property type="nucleotide sequence ID" value="XM_046160919.1"/>
</dbReference>
<evidence type="ECO:0000256" key="6">
    <source>
        <dbReference type="ARBA" id="ARBA00022622"/>
    </source>
</evidence>
<evidence type="ECO:0000256" key="3">
    <source>
        <dbReference type="ARBA" id="ARBA00004613"/>
    </source>
</evidence>
<keyword evidence="10 16" id="KW-0472">Membrane</keyword>
<comment type="similarity">
    <text evidence="4">Belongs to the RBT5 family.</text>
</comment>
<evidence type="ECO:0000256" key="10">
    <source>
        <dbReference type="ARBA" id="ARBA00023136"/>
    </source>
</evidence>
<dbReference type="InterPro" id="IPR049326">
    <property type="entry name" value="Rhodopsin_dom_fungi"/>
</dbReference>
<sequence>MRLLTSIVLFFSLLGLTVAQAGLPACSIPCFQKAVASSTCAITDTPCHCADAAYTAAVTGCVALSCKIEDMLVVKNTTSTLCGVFPHDSGVEYNVIVTVLMIIAVVFVLVRVVYKQFLTQMGLGADDWSMIATVLVCVPSAVFNVRLAEFGIGKDIWTLTPDQITNFSFTFWIVTLLYFTEVAMLKISILFFYLRIFPDKSVRRMLWGTLVVVVLFGVSFVLAAALQCLPVSYNWTGWKDPAKKAQCKDTSVIAWSNAAISIALDLWMLYLPLSQISSLNLHWKKKLGVAAMVVVGTFVTVISIVRLASLVQFRGSSNATFDYWGVSVWSTVEITVGIMCACMPSMRVILVRFWPRIFGSSSYASRNKSSGYGVGSKPRTGNTSQADTTSKSRSTVRSSWKPKFSKRPTLPDDGPFGRSQHQSHLERIDSDDDATELRPTNYKTHITSSAASEHGSLEGMNSKAITISRDVTIKY</sequence>
<feature type="binding site" description="axial binding residue" evidence="14">
    <location>
        <position position="44"/>
    </location>
    <ligand>
        <name>heme</name>
        <dbReference type="ChEBI" id="CHEBI:30413"/>
    </ligand>
    <ligandPart>
        <name>Fe</name>
        <dbReference type="ChEBI" id="CHEBI:18248"/>
    </ligandPart>
</feature>
<feature type="transmembrane region" description="Helical" evidence="16">
    <location>
        <begin position="167"/>
        <end position="194"/>
    </location>
</feature>
<evidence type="ECO:0000256" key="9">
    <source>
        <dbReference type="ARBA" id="ARBA00022989"/>
    </source>
</evidence>
<evidence type="ECO:0000256" key="8">
    <source>
        <dbReference type="ARBA" id="ARBA00022729"/>
    </source>
</evidence>
<feature type="disulfide bond" evidence="14">
    <location>
        <begin position="49"/>
        <end position="82"/>
    </location>
</feature>
<keyword evidence="11 14" id="KW-1015">Disulfide bond</keyword>
<dbReference type="PANTHER" id="PTHR33048">
    <property type="entry name" value="PTH11-LIKE INTEGRAL MEMBRANE PROTEIN (AFU_ORTHOLOGUE AFUA_5G11245)"/>
    <property type="match status" value="1"/>
</dbReference>
<evidence type="ECO:0000256" key="2">
    <source>
        <dbReference type="ARBA" id="ARBA00004589"/>
    </source>
</evidence>
<feature type="domain" description="CFEM" evidence="18">
    <location>
        <begin position="1"/>
        <end position="106"/>
    </location>
</feature>
<evidence type="ECO:0000256" key="7">
    <source>
        <dbReference type="ARBA" id="ARBA00022692"/>
    </source>
</evidence>
<feature type="chain" id="PRO_5040496202" description="CFEM domain-containing protein" evidence="17">
    <location>
        <begin position="20"/>
        <end position="475"/>
    </location>
</feature>
<evidence type="ECO:0000256" key="12">
    <source>
        <dbReference type="ARBA" id="ARBA00023288"/>
    </source>
</evidence>
<proteinExistence type="inferred from homology"/>
<organism evidence="19 20">
    <name type="scientific">Microdochium trichocladiopsis</name>
    <dbReference type="NCBI Taxonomy" id="1682393"/>
    <lineage>
        <taxon>Eukaryota</taxon>
        <taxon>Fungi</taxon>
        <taxon>Dikarya</taxon>
        <taxon>Ascomycota</taxon>
        <taxon>Pezizomycotina</taxon>
        <taxon>Sordariomycetes</taxon>
        <taxon>Xylariomycetidae</taxon>
        <taxon>Xylariales</taxon>
        <taxon>Microdochiaceae</taxon>
        <taxon>Microdochium</taxon>
    </lineage>
</organism>
<dbReference type="PANTHER" id="PTHR33048:SF143">
    <property type="entry name" value="EXTRACELLULAR MEMBRANE PROTEIN CFEM DOMAIN-CONTAINING PROTEIN-RELATED"/>
    <property type="match status" value="1"/>
</dbReference>
<keyword evidence="14" id="KW-0479">Metal-binding</keyword>
<feature type="disulfide bond" evidence="14">
    <location>
        <begin position="30"/>
        <end position="61"/>
    </location>
</feature>
<dbReference type="PROSITE" id="PS52012">
    <property type="entry name" value="CFEM"/>
    <property type="match status" value="1"/>
</dbReference>
<feature type="disulfide bond" evidence="14">
    <location>
        <begin position="40"/>
        <end position="47"/>
    </location>
</feature>